<accession>A0A5C6ASA8</accession>
<feature type="domain" description="Flagellin N-terminal" evidence="1">
    <location>
        <begin position="19"/>
        <end position="139"/>
    </location>
</feature>
<dbReference type="Proteomes" id="UP000320176">
    <property type="component" value="Unassembled WGS sequence"/>
</dbReference>
<dbReference type="Gene3D" id="1.20.1330.10">
    <property type="entry name" value="f41 fragment of flagellin, N-terminal domain"/>
    <property type="match status" value="1"/>
</dbReference>
<sequence length="485" mass="51245">MTFRVTAGSFSTRAIHFSQKHNLDVLKYQEQISSGLSFQRPSEEPIRFRQVSSLKSRYEELSADRSSINRANSLLNASVSQMQDFVQVINGAKVLAQQGVQANDDDERTALALEVDGLLDQLKGIALTRFNDKYLFSGTRSETPPFTFVEPDGASGEIQAIYNGSNERSRASVGDSITVDTYYTGLEIFGGRGRQPTELFGLTGAKPGAGTDTMVGRADLTVLHGITTYAAGSGIAAGTDSASGDTIIGPSGQHTLTIVETAGDGSAGTISLNGAPAVPFTSADTNLLVTGSLGQSIYVDTTNITAGFNGSVDITSTGFLSVDDGVTQIAIDHSSNQVVVDSVSGGAVTIDSQAITKTGVDHLEFPGTDNAFQILSQLASDLRNSRGLQNQDLALAIDRRLGELSNIAENAFEALGEQASSLKTMDTLGGRVDSLMLSVEIEISEVQATDLPDAVLRMENAQALLQYTYAATADLLSLGLLSFLR</sequence>
<dbReference type="GO" id="GO:0071973">
    <property type="term" value="P:bacterial-type flagellum-dependent cell motility"/>
    <property type="evidence" value="ECO:0007669"/>
    <property type="project" value="InterPro"/>
</dbReference>
<dbReference type="RefSeq" id="WP_146520725.1">
    <property type="nucleotide sequence ID" value="NZ_CP151726.1"/>
</dbReference>
<dbReference type="PANTHER" id="PTHR42792:SF1">
    <property type="entry name" value="FLAGELLAR HOOK-ASSOCIATED PROTEIN 3"/>
    <property type="match status" value="1"/>
</dbReference>
<dbReference type="InterPro" id="IPR001492">
    <property type="entry name" value="Flagellin"/>
</dbReference>
<dbReference type="SUPFAM" id="SSF64518">
    <property type="entry name" value="Phase 1 flagellin"/>
    <property type="match status" value="1"/>
</dbReference>
<name>A0A5C6ASA8_9BACT</name>
<keyword evidence="2" id="KW-0966">Cell projection</keyword>
<gene>
    <name evidence="2" type="primary">flgL</name>
    <name evidence="2" type="ORF">Pla52n_34310</name>
</gene>
<dbReference type="InterPro" id="IPR013384">
    <property type="entry name" value="Flagell_FlgL"/>
</dbReference>
<evidence type="ECO:0000313" key="3">
    <source>
        <dbReference type="Proteomes" id="UP000320176"/>
    </source>
</evidence>
<dbReference type="Pfam" id="PF00669">
    <property type="entry name" value="Flagellin_N"/>
    <property type="match status" value="1"/>
</dbReference>
<dbReference type="GO" id="GO:0009424">
    <property type="term" value="C:bacterial-type flagellum hook"/>
    <property type="evidence" value="ECO:0007669"/>
    <property type="project" value="InterPro"/>
</dbReference>
<dbReference type="OrthoDB" id="253391at2"/>
<keyword evidence="2" id="KW-0282">Flagellum</keyword>
<organism evidence="2 3">
    <name type="scientific">Stieleria varia</name>
    <dbReference type="NCBI Taxonomy" id="2528005"/>
    <lineage>
        <taxon>Bacteria</taxon>
        <taxon>Pseudomonadati</taxon>
        <taxon>Planctomycetota</taxon>
        <taxon>Planctomycetia</taxon>
        <taxon>Pirellulales</taxon>
        <taxon>Pirellulaceae</taxon>
        <taxon>Stieleria</taxon>
    </lineage>
</organism>
<dbReference type="InterPro" id="IPR001029">
    <property type="entry name" value="Flagellin_N"/>
</dbReference>
<evidence type="ECO:0000259" key="1">
    <source>
        <dbReference type="Pfam" id="PF00669"/>
    </source>
</evidence>
<reference evidence="2 3" key="1">
    <citation type="submission" date="2019-02" db="EMBL/GenBank/DDBJ databases">
        <title>Deep-cultivation of Planctomycetes and their phenomic and genomic characterization uncovers novel biology.</title>
        <authorList>
            <person name="Wiegand S."/>
            <person name="Jogler M."/>
            <person name="Boedeker C."/>
            <person name="Pinto D."/>
            <person name="Vollmers J."/>
            <person name="Rivas-Marin E."/>
            <person name="Kohn T."/>
            <person name="Peeters S.H."/>
            <person name="Heuer A."/>
            <person name="Rast P."/>
            <person name="Oberbeckmann S."/>
            <person name="Bunk B."/>
            <person name="Jeske O."/>
            <person name="Meyerdierks A."/>
            <person name="Storesund J.E."/>
            <person name="Kallscheuer N."/>
            <person name="Luecker S."/>
            <person name="Lage O.M."/>
            <person name="Pohl T."/>
            <person name="Merkel B.J."/>
            <person name="Hornburger P."/>
            <person name="Mueller R.-W."/>
            <person name="Bruemmer F."/>
            <person name="Labrenz M."/>
            <person name="Spormann A.M."/>
            <person name="Op Den Camp H."/>
            <person name="Overmann J."/>
            <person name="Amann R."/>
            <person name="Jetten M.S.M."/>
            <person name="Mascher T."/>
            <person name="Medema M.H."/>
            <person name="Devos D.P."/>
            <person name="Kaster A.-K."/>
            <person name="Ovreas L."/>
            <person name="Rohde M."/>
            <person name="Galperin M.Y."/>
            <person name="Jogler C."/>
        </authorList>
    </citation>
    <scope>NUCLEOTIDE SEQUENCE [LARGE SCALE GENOMIC DNA]</scope>
    <source>
        <strain evidence="2 3">Pla52n</strain>
    </source>
</reference>
<dbReference type="PANTHER" id="PTHR42792">
    <property type="entry name" value="FLAGELLIN"/>
    <property type="match status" value="1"/>
</dbReference>
<keyword evidence="3" id="KW-1185">Reference proteome</keyword>
<dbReference type="EMBL" id="SJPN01000004">
    <property type="protein sequence ID" value="TWU02381.1"/>
    <property type="molecule type" value="Genomic_DNA"/>
</dbReference>
<dbReference type="GO" id="GO:0005198">
    <property type="term" value="F:structural molecule activity"/>
    <property type="evidence" value="ECO:0007669"/>
    <property type="project" value="InterPro"/>
</dbReference>
<proteinExistence type="predicted"/>
<protein>
    <submittedName>
        <fullName evidence="2">Flagellar hook-associated protein 3</fullName>
    </submittedName>
</protein>
<evidence type="ECO:0000313" key="2">
    <source>
        <dbReference type="EMBL" id="TWU02381.1"/>
    </source>
</evidence>
<dbReference type="NCBIfam" id="TIGR02550">
    <property type="entry name" value="flagell_flgL"/>
    <property type="match status" value="1"/>
</dbReference>
<keyword evidence="2" id="KW-0969">Cilium</keyword>
<dbReference type="AlphaFoldDB" id="A0A5C6ASA8"/>
<comment type="caution">
    <text evidence="2">The sequence shown here is derived from an EMBL/GenBank/DDBJ whole genome shotgun (WGS) entry which is preliminary data.</text>
</comment>